<organism evidence="4 5">
    <name type="scientific">Crenothrix polyspora</name>
    <dbReference type="NCBI Taxonomy" id="360316"/>
    <lineage>
        <taxon>Bacteria</taxon>
        <taxon>Pseudomonadati</taxon>
        <taxon>Pseudomonadota</taxon>
        <taxon>Gammaproteobacteria</taxon>
        <taxon>Methylococcales</taxon>
        <taxon>Crenotrichaceae</taxon>
        <taxon>Crenothrix</taxon>
    </lineage>
</organism>
<dbReference type="AlphaFoldDB" id="A0A1R4H6L7"/>
<dbReference type="GO" id="GO:0048038">
    <property type="term" value="F:quinone binding"/>
    <property type="evidence" value="ECO:0007669"/>
    <property type="project" value="InterPro"/>
</dbReference>
<dbReference type="Gene3D" id="1.10.10.1150">
    <property type="entry name" value="Coenzyme PQQ synthesis protein D (PqqD)"/>
    <property type="match status" value="1"/>
</dbReference>
<dbReference type="Pfam" id="PF05402">
    <property type="entry name" value="PqqD"/>
    <property type="match status" value="1"/>
</dbReference>
<evidence type="ECO:0000313" key="5">
    <source>
        <dbReference type="Proteomes" id="UP000195667"/>
    </source>
</evidence>
<protein>
    <submittedName>
        <fullName evidence="4">Coenzyme PQQ synthesis protein D</fullName>
    </submittedName>
</protein>
<comment type="subunit">
    <text evidence="2">Monomer. Interacts with PqqE.</text>
</comment>
<evidence type="ECO:0000256" key="1">
    <source>
        <dbReference type="ARBA" id="ARBA00004886"/>
    </source>
</evidence>
<dbReference type="NCBIfam" id="TIGR03859">
    <property type="entry name" value="PQQ_PqqD"/>
    <property type="match status" value="1"/>
</dbReference>
<evidence type="ECO:0000256" key="2">
    <source>
        <dbReference type="ARBA" id="ARBA00011741"/>
    </source>
</evidence>
<gene>
    <name evidence="4" type="primary">pqqD</name>
    <name evidence="4" type="ORF">CRENPOLYSF1_220001</name>
</gene>
<dbReference type="InterPro" id="IPR022479">
    <property type="entry name" value="PqqD_bac"/>
</dbReference>
<dbReference type="Proteomes" id="UP000195667">
    <property type="component" value="Unassembled WGS sequence"/>
</dbReference>
<name>A0A1R4H6L7_9GAMM</name>
<accession>A0A1R4H6L7</accession>
<proteinExistence type="predicted"/>
<dbReference type="InterPro" id="IPR008792">
    <property type="entry name" value="PQQD"/>
</dbReference>
<dbReference type="NCBIfam" id="NF002535">
    <property type="entry name" value="PRK02079.1"/>
    <property type="match status" value="1"/>
</dbReference>
<dbReference type="EMBL" id="FUKI01000096">
    <property type="protein sequence ID" value="SJM91807.1"/>
    <property type="molecule type" value="Genomic_DNA"/>
</dbReference>
<dbReference type="InterPro" id="IPR041881">
    <property type="entry name" value="PqqD_sf"/>
</dbReference>
<keyword evidence="5" id="KW-1185">Reference proteome</keyword>
<sequence>MHRIQWEEAQQKHVILYPEGMVELNQSSAEILKCCDGTRTLAQIVSDLEQKFETTGLTDDITAFLGVALQNGWINQN</sequence>
<dbReference type="UniPathway" id="UPA00539"/>
<evidence type="ECO:0000256" key="3">
    <source>
        <dbReference type="ARBA" id="ARBA00022905"/>
    </source>
</evidence>
<evidence type="ECO:0000313" key="4">
    <source>
        <dbReference type="EMBL" id="SJM91807.1"/>
    </source>
</evidence>
<keyword evidence="3" id="KW-0884">PQQ biosynthesis</keyword>
<reference evidence="5" key="1">
    <citation type="submission" date="2017-02" db="EMBL/GenBank/DDBJ databases">
        <authorList>
            <person name="Daims H."/>
        </authorList>
    </citation>
    <scope>NUCLEOTIDE SEQUENCE [LARGE SCALE GENOMIC DNA]</scope>
</reference>
<dbReference type="GO" id="GO:0018189">
    <property type="term" value="P:pyrroloquinoline quinone biosynthetic process"/>
    <property type="evidence" value="ECO:0007669"/>
    <property type="project" value="UniProtKB-UniPathway"/>
</dbReference>
<comment type="pathway">
    <text evidence="1">Cofactor biosynthesis; pyrroloquinoline quinone biosynthesis.</text>
</comment>